<proteinExistence type="predicted"/>
<dbReference type="EMBL" id="PKLL01000033">
    <property type="protein sequence ID" value="RZE15450.1"/>
    <property type="molecule type" value="Genomic_DNA"/>
</dbReference>
<keyword evidence="1" id="KW-0812">Transmembrane</keyword>
<sequence>MMQRGKAPRSHPLRSGRGACAKTLAEQLAAADGDRRRKIDLMRMQLSAPTSQMTVHVDSRQWEKEELDGRSRAEMEAEARSGVRLAAPGCIYAGLAEPDIEVTEECDGAVTVTARVLCDEPACHEKALSQRYAVLEVFLARDSILWGLRREAAPEPAGRERTPIVKKSPWTGTPVLLGAVLVCLGYAAGDGIPWRVLAAVGVCAILYGSARLLIQVYSADRRERRHLREKES</sequence>
<protein>
    <submittedName>
        <fullName evidence="2">Uncharacterized protein</fullName>
    </submittedName>
</protein>
<reference evidence="2 3" key="1">
    <citation type="submission" date="2017-12" db="EMBL/GenBank/DDBJ databases">
        <title>Population genomics insights into the ecological differentiation and adaptive evolution in streptomycetes.</title>
        <authorList>
            <person name="Li Y."/>
            <person name="Huang Y."/>
        </authorList>
    </citation>
    <scope>NUCLEOTIDE SEQUENCE [LARGE SCALE GENOMIC DNA]</scope>
    <source>
        <strain evidence="2 3">NBRC 100770</strain>
    </source>
</reference>
<organism evidence="2 3">
    <name type="scientific">Streptomyces albidoflavus</name>
    <dbReference type="NCBI Taxonomy" id="1886"/>
    <lineage>
        <taxon>Bacteria</taxon>
        <taxon>Bacillati</taxon>
        <taxon>Actinomycetota</taxon>
        <taxon>Actinomycetes</taxon>
        <taxon>Kitasatosporales</taxon>
        <taxon>Streptomycetaceae</taxon>
        <taxon>Streptomyces</taxon>
        <taxon>Streptomyces albidoflavus group</taxon>
    </lineage>
</organism>
<comment type="caution">
    <text evidence="2">The sequence shown here is derived from an EMBL/GenBank/DDBJ whole genome shotgun (WGS) entry which is preliminary data.</text>
</comment>
<feature type="transmembrane region" description="Helical" evidence="1">
    <location>
        <begin position="194"/>
        <end position="214"/>
    </location>
</feature>
<keyword evidence="1" id="KW-0472">Membrane</keyword>
<evidence type="ECO:0000313" key="3">
    <source>
        <dbReference type="Proteomes" id="UP000292693"/>
    </source>
</evidence>
<dbReference type="GeneID" id="97271833"/>
<dbReference type="RefSeq" id="WP_129805992.1">
    <property type="nucleotide sequence ID" value="NZ_CP108648.1"/>
</dbReference>
<accession>A0A8G2DXK1</accession>
<dbReference type="AlphaFoldDB" id="A0A8G2DXK1"/>
<dbReference type="Proteomes" id="UP000292693">
    <property type="component" value="Unassembled WGS sequence"/>
</dbReference>
<feature type="transmembrane region" description="Helical" evidence="1">
    <location>
        <begin position="169"/>
        <end position="188"/>
    </location>
</feature>
<name>A0A8G2DXK1_9ACTN</name>
<evidence type="ECO:0000313" key="2">
    <source>
        <dbReference type="EMBL" id="RZE15450.1"/>
    </source>
</evidence>
<gene>
    <name evidence="2" type="ORF">C0Q92_30835</name>
</gene>
<keyword evidence="1" id="KW-1133">Transmembrane helix</keyword>
<evidence type="ECO:0000256" key="1">
    <source>
        <dbReference type="SAM" id="Phobius"/>
    </source>
</evidence>